<reference evidence="1 2" key="1">
    <citation type="journal article" date="2016" name="Nat. Commun.">
        <title>Ectomycorrhizal ecology is imprinted in the genome of the dominant symbiotic fungus Cenococcum geophilum.</title>
        <authorList>
            <consortium name="DOE Joint Genome Institute"/>
            <person name="Peter M."/>
            <person name="Kohler A."/>
            <person name="Ohm R.A."/>
            <person name="Kuo A."/>
            <person name="Krutzmann J."/>
            <person name="Morin E."/>
            <person name="Arend M."/>
            <person name="Barry K.W."/>
            <person name="Binder M."/>
            <person name="Choi C."/>
            <person name="Clum A."/>
            <person name="Copeland A."/>
            <person name="Grisel N."/>
            <person name="Haridas S."/>
            <person name="Kipfer T."/>
            <person name="LaButti K."/>
            <person name="Lindquist E."/>
            <person name="Lipzen A."/>
            <person name="Maire R."/>
            <person name="Meier B."/>
            <person name="Mihaltcheva S."/>
            <person name="Molinier V."/>
            <person name="Murat C."/>
            <person name="Poggeler S."/>
            <person name="Quandt C.A."/>
            <person name="Sperisen C."/>
            <person name="Tritt A."/>
            <person name="Tisserant E."/>
            <person name="Crous P.W."/>
            <person name="Henrissat B."/>
            <person name="Nehls U."/>
            <person name="Egli S."/>
            <person name="Spatafora J.W."/>
            <person name="Grigoriev I.V."/>
            <person name="Martin F.M."/>
        </authorList>
    </citation>
    <scope>NUCLEOTIDE SEQUENCE [LARGE SCALE GENOMIC DNA]</scope>
    <source>
        <strain evidence="1 2">CBS 459.81</strain>
    </source>
</reference>
<protein>
    <submittedName>
        <fullName evidence="1">Uncharacterized protein</fullName>
    </submittedName>
</protein>
<sequence>MADEPKPELSREGISILSQQLRKMDAISSSPFDCSAAITTLRAYAVSILHGDLYRQISGEDLRNMIKVLDADKIFRLAKIAWKFDAKMQPGCSQELVKFVSGVHNQENSIRMQIWTASGYSVKNGPNYESFPAFTSKLEELSEACRKLILEHSVAYSVNADQNQRSAELAALMENF</sequence>
<proteinExistence type="predicted"/>
<evidence type="ECO:0000313" key="1">
    <source>
        <dbReference type="EMBL" id="OCK75892.1"/>
    </source>
</evidence>
<gene>
    <name evidence="1" type="ORF">K432DRAFT_160090</name>
</gene>
<dbReference type="Proteomes" id="UP000250266">
    <property type="component" value="Unassembled WGS sequence"/>
</dbReference>
<keyword evidence="2" id="KW-1185">Reference proteome</keyword>
<evidence type="ECO:0000313" key="2">
    <source>
        <dbReference type="Proteomes" id="UP000250266"/>
    </source>
</evidence>
<name>A0A8E2E1Y4_9PEZI</name>
<dbReference type="EMBL" id="KV745264">
    <property type="protein sequence ID" value="OCK75892.1"/>
    <property type="molecule type" value="Genomic_DNA"/>
</dbReference>
<dbReference type="AlphaFoldDB" id="A0A8E2E1Y4"/>
<organism evidence="1 2">
    <name type="scientific">Lepidopterella palustris CBS 459.81</name>
    <dbReference type="NCBI Taxonomy" id="1314670"/>
    <lineage>
        <taxon>Eukaryota</taxon>
        <taxon>Fungi</taxon>
        <taxon>Dikarya</taxon>
        <taxon>Ascomycota</taxon>
        <taxon>Pezizomycotina</taxon>
        <taxon>Dothideomycetes</taxon>
        <taxon>Pleosporomycetidae</taxon>
        <taxon>Mytilinidiales</taxon>
        <taxon>Argynnaceae</taxon>
        <taxon>Lepidopterella</taxon>
    </lineage>
</organism>
<accession>A0A8E2E1Y4</accession>